<keyword evidence="2" id="KW-0418">Kinase</keyword>
<evidence type="ECO:0000313" key="2">
    <source>
        <dbReference type="EMBL" id="MDN3204290.1"/>
    </source>
</evidence>
<feature type="transmembrane region" description="Helical" evidence="1">
    <location>
        <begin position="130"/>
        <end position="157"/>
    </location>
</feature>
<name>A0ABT7YCP8_9BACT</name>
<keyword evidence="1" id="KW-0472">Membrane</keyword>
<evidence type="ECO:0000313" key="3">
    <source>
        <dbReference type="Proteomes" id="UP001171916"/>
    </source>
</evidence>
<sequence>MITAFYENLATYCKLNPEFNSVVNSFLGNTENLNFNAWVYNIFNQYVIVTMFLLLVRSWLPLSKRKYINWLVIIYLVVISVSLITQLEPLYLTQPMIFAVGANMILIACGLYFIGLITDSKYLVAKPLRLISFWQVTFLLFTYSLTYITWVSSLYLYEVNPDLGVSLMTIDMIMGIINLFVLFLILISPKFPKFFQKEPYYGI</sequence>
<dbReference type="GO" id="GO:0016301">
    <property type="term" value="F:kinase activity"/>
    <property type="evidence" value="ECO:0007669"/>
    <property type="project" value="UniProtKB-KW"/>
</dbReference>
<feature type="transmembrane region" description="Helical" evidence="1">
    <location>
        <begin position="96"/>
        <end position="118"/>
    </location>
</feature>
<organism evidence="2 3">
    <name type="scientific">Algoriphagus sediminis</name>
    <dbReference type="NCBI Taxonomy" id="3057113"/>
    <lineage>
        <taxon>Bacteria</taxon>
        <taxon>Pseudomonadati</taxon>
        <taxon>Bacteroidota</taxon>
        <taxon>Cytophagia</taxon>
        <taxon>Cytophagales</taxon>
        <taxon>Cyclobacteriaceae</taxon>
        <taxon>Algoriphagus</taxon>
    </lineage>
</organism>
<keyword evidence="3" id="KW-1185">Reference proteome</keyword>
<comment type="caution">
    <text evidence="2">The sequence shown here is derived from an EMBL/GenBank/DDBJ whole genome shotgun (WGS) entry which is preliminary data.</text>
</comment>
<keyword evidence="1" id="KW-1133">Transmembrane helix</keyword>
<accession>A0ABT7YCP8</accession>
<feature type="transmembrane region" description="Helical" evidence="1">
    <location>
        <begin position="37"/>
        <end position="55"/>
    </location>
</feature>
<dbReference type="RefSeq" id="WP_289999841.1">
    <property type="nucleotide sequence ID" value="NZ_JAUEPH010000003.1"/>
</dbReference>
<gene>
    <name evidence="2" type="ORF">QVH07_09020</name>
</gene>
<keyword evidence="1" id="KW-0812">Transmembrane</keyword>
<protein>
    <submittedName>
        <fullName evidence="2">Histidine kinase</fullName>
    </submittedName>
</protein>
<keyword evidence="2" id="KW-0808">Transferase</keyword>
<reference evidence="2" key="1">
    <citation type="submission" date="2023-06" db="EMBL/GenBank/DDBJ databases">
        <title>Robiginitalea aurantiacus sp. nov. and Algoriphagus sediminis sp. nov., isolated from coastal sediment.</title>
        <authorList>
            <person name="Zhou Z.Y."/>
            <person name="An J."/>
            <person name="Jia Y.W."/>
            <person name="Du Z.J."/>
        </authorList>
    </citation>
    <scope>NUCLEOTIDE SEQUENCE</scope>
    <source>
        <strain evidence="2">C2-7</strain>
    </source>
</reference>
<evidence type="ECO:0000256" key="1">
    <source>
        <dbReference type="SAM" id="Phobius"/>
    </source>
</evidence>
<proteinExistence type="predicted"/>
<feature type="transmembrane region" description="Helical" evidence="1">
    <location>
        <begin position="67"/>
        <end position="84"/>
    </location>
</feature>
<feature type="transmembrane region" description="Helical" evidence="1">
    <location>
        <begin position="163"/>
        <end position="187"/>
    </location>
</feature>
<dbReference type="EMBL" id="JAUEPH010000003">
    <property type="protein sequence ID" value="MDN3204290.1"/>
    <property type="molecule type" value="Genomic_DNA"/>
</dbReference>
<dbReference type="Proteomes" id="UP001171916">
    <property type="component" value="Unassembled WGS sequence"/>
</dbReference>